<keyword evidence="3" id="KW-1133">Transmembrane helix</keyword>
<dbReference type="AlphaFoldDB" id="F4QBK8"/>
<dbReference type="PANTHER" id="PTHR24032">
    <property type="entry name" value="EGF-LIKE DOMAIN-CONTAINING PROTEIN-RELATED-RELATED"/>
    <property type="match status" value="1"/>
</dbReference>
<organism evidence="5 6">
    <name type="scientific">Cavenderia fasciculata</name>
    <name type="common">Slime mold</name>
    <name type="synonym">Dictyostelium fasciculatum</name>
    <dbReference type="NCBI Taxonomy" id="261658"/>
    <lineage>
        <taxon>Eukaryota</taxon>
        <taxon>Amoebozoa</taxon>
        <taxon>Evosea</taxon>
        <taxon>Eumycetozoa</taxon>
        <taxon>Dictyostelia</taxon>
        <taxon>Acytosteliales</taxon>
        <taxon>Cavenderiaceae</taxon>
        <taxon>Cavenderia</taxon>
    </lineage>
</organism>
<dbReference type="OMA" id="PANSHID"/>
<comment type="caution">
    <text evidence="1">Lacks conserved residue(s) required for the propagation of feature annotation.</text>
</comment>
<reference evidence="6" key="1">
    <citation type="journal article" date="2011" name="Genome Res.">
        <title>Phylogeny-wide analysis of social amoeba genomes highlights ancient origins for complex intercellular communication.</title>
        <authorList>
            <person name="Heidel A.J."/>
            <person name="Lawal H.M."/>
            <person name="Felder M."/>
            <person name="Schilde C."/>
            <person name="Helps N.R."/>
            <person name="Tunggal B."/>
            <person name="Rivero F."/>
            <person name="John U."/>
            <person name="Schleicher M."/>
            <person name="Eichinger L."/>
            <person name="Platzer M."/>
            <person name="Noegel A.A."/>
            <person name="Schaap P."/>
            <person name="Gloeckner G."/>
        </authorList>
    </citation>
    <scope>NUCLEOTIDE SEQUENCE [LARGE SCALE GENOMIC DNA]</scope>
    <source>
        <strain evidence="6">SH3</strain>
    </source>
</reference>
<gene>
    <name evidence="5" type="ORF">DFA_10854</name>
</gene>
<dbReference type="PANTHER" id="PTHR24032:SF16">
    <property type="entry name" value="EGF-LIKE DOMAIN-CONTAINING PROTEIN"/>
    <property type="match status" value="1"/>
</dbReference>
<dbReference type="PROSITE" id="PS01186">
    <property type="entry name" value="EGF_2"/>
    <property type="match status" value="1"/>
</dbReference>
<dbReference type="KEGG" id="dfa:DFA_10854"/>
<evidence type="ECO:0000256" key="1">
    <source>
        <dbReference type="PROSITE-ProRule" id="PRU00076"/>
    </source>
</evidence>
<dbReference type="InterPro" id="IPR000742">
    <property type="entry name" value="EGF"/>
</dbReference>
<dbReference type="EMBL" id="GL883028">
    <property type="protein sequence ID" value="EGG14596.1"/>
    <property type="molecule type" value="Genomic_DNA"/>
</dbReference>
<evidence type="ECO:0000313" key="6">
    <source>
        <dbReference type="Proteomes" id="UP000007797"/>
    </source>
</evidence>
<feature type="transmembrane region" description="Helical" evidence="3">
    <location>
        <begin position="1078"/>
        <end position="1102"/>
    </location>
</feature>
<feature type="region of interest" description="Disordered" evidence="2">
    <location>
        <begin position="739"/>
        <end position="761"/>
    </location>
</feature>
<dbReference type="InterPro" id="IPR053331">
    <property type="entry name" value="EGF-like_comC"/>
</dbReference>
<dbReference type="InterPro" id="IPR013783">
    <property type="entry name" value="Ig-like_fold"/>
</dbReference>
<keyword evidence="6" id="KW-1185">Reference proteome</keyword>
<sequence>MIRLKKDTTTASAAVVSLFSLILAIVFLIGPSSSQTIAQSELDSVQWLISQYGLGFLVANQTICNQYSTFTCTTGGAGKTISTIDENDSTLLQVPIMPTNFTKLSKISMSNDKYEWNANNFFNGSIVQELKLGSYGSKLTSVSVNETLYLPLLKKLTIFSNNVNNKQLVFTPSSFPKLGDLECSSEGNSSWTYSVNCTTLYRAYLSALESSHMHFSIQDPSNMSSITFDGNITWSPSDLGLYYNLLNLEITASKKLNTYPFSKWPPKLESFTIESLIDISIPLIPLPSTLKFFKMSSSSLQGTIPTQVFSNLPANSHIDLSSNPDLSGTIPDSWCKYHLFILDTAVIGPLPDCFYCSINDTLAITTDLVAPSNFVCDFQIYNKTIIVLFGEGRIYGKNMGWAYSMDLNSIIPNEIFSYLYFKNIGPIEENRTIMFPREQIDGFRIVPAGIRVLDDSEKLATQEPGNIYHHRFYLENGTKECTLFMNTTDPQELSVVTIDCYNLTTGTYDLETTNGYYSIVTSISITQGASSVNIKFDTNSTIEIFGTFNSLADNNSVWINGTGCTINSLSETNIICQLDSMPHFGYQPITVIQDGFSYTITIYNTIDFKTNQQECLIQTYNCFGNGYCPLIANSTCICNTLNFYQNCSKNYPKSISTTFTKDILEIKFYGDFGPYGEANPQVYLEQPQNNNNNITCNVVSINQTLLICTLDKMPFPGFPTVYIIIDNLVFKSNTQLKIDGSSSTSSSDESSQSSSGETPQSKCQQQHYCYGHGTCNDKGKCDCDTGYFPIDNCRTKFSNSTTSNSTIIPDENYPNTIISIDGIIFYFNLVSIQEIDFNDNVLRQVNPTNQSWNVVLDTDPLTNTTTVNYHLNITTDIIYESNSTSNLINTTTKDIGAYSLTNITSTISFSPLERIVDFGDNAITIYPNSIKMSLGIESWPFSSNLATLRVLFSVLINDQQSQTLDSCNTDQTLDIPTFTNTNDNSSIEYLRVVKDNIQFFGRFLDYIVSDNGRKSYSQTKLLSLEPLNNNNTDNTDQLQSIAIIGISLPQCQSCLLDPDFTPLLIDKATECTEPSKTWRIVVGVVVVGVGLVAVGVGSVMLFKKIQYSKLQQKKMQSKLRQFTNNNN</sequence>
<dbReference type="Gene3D" id="2.60.40.10">
    <property type="entry name" value="Immunoglobulins"/>
    <property type="match status" value="1"/>
</dbReference>
<dbReference type="PROSITE" id="PS50026">
    <property type="entry name" value="EGF_3"/>
    <property type="match status" value="1"/>
</dbReference>
<evidence type="ECO:0000256" key="3">
    <source>
        <dbReference type="SAM" id="Phobius"/>
    </source>
</evidence>
<dbReference type="RefSeq" id="XP_004351104.1">
    <property type="nucleotide sequence ID" value="XM_004351052.1"/>
</dbReference>
<dbReference type="CDD" id="cd00603">
    <property type="entry name" value="IPT_PCSR"/>
    <property type="match status" value="1"/>
</dbReference>
<name>F4QBK8_CACFS</name>
<dbReference type="SUPFAM" id="SSF52058">
    <property type="entry name" value="L domain-like"/>
    <property type="match status" value="1"/>
</dbReference>
<dbReference type="InterPro" id="IPR054484">
    <property type="entry name" value="ComC_SSD"/>
</dbReference>
<evidence type="ECO:0000313" key="5">
    <source>
        <dbReference type="EMBL" id="EGG14596.1"/>
    </source>
</evidence>
<keyword evidence="3" id="KW-0472">Membrane</keyword>
<protein>
    <recommendedName>
        <fullName evidence="4">EGF-like domain-containing protein</fullName>
    </recommendedName>
</protein>
<keyword evidence="1" id="KW-0245">EGF-like domain</keyword>
<dbReference type="GeneID" id="14866686"/>
<evidence type="ECO:0000256" key="2">
    <source>
        <dbReference type="SAM" id="MobiDB-lite"/>
    </source>
</evidence>
<feature type="domain" description="EGF-like" evidence="4">
    <location>
        <begin position="759"/>
        <end position="794"/>
    </location>
</feature>
<dbReference type="Pfam" id="PF22933">
    <property type="entry name" value="ComC_SSD"/>
    <property type="match status" value="1"/>
</dbReference>
<evidence type="ECO:0000259" key="4">
    <source>
        <dbReference type="PROSITE" id="PS50026"/>
    </source>
</evidence>
<dbReference type="Proteomes" id="UP000007797">
    <property type="component" value="Unassembled WGS sequence"/>
</dbReference>
<keyword evidence="3" id="KW-0812">Transmembrane</keyword>
<accession>F4QBK8</accession>
<proteinExistence type="predicted"/>